<accession>A0A1D9QJ68</accession>
<organism evidence="2 3">
    <name type="scientific">Sclerotinia sclerotiorum (strain ATCC 18683 / 1980 / Ss-1)</name>
    <name type="common">White mold</name>
    <name type="synonym">Whetzelinia sclerotiorum</name>
    <dbReference type="NCBI Taxonomy" id="665079"/>
    <lineage>
        <taxon>Eukaryota</taxon>
        <taxon>Fungi</taxon>
        <taxon>Dikarya</taxon>
        <taxon>Ascomycota</taxon>
        <taxon>Pezizomycotina</taxon>
        <taxon>Leotiomycetes</taxon>
        <taxon>Helotiales</taxon>
        <taxon>Sclerotiniaceae</taxon>
        <taxon>Sclerotinia</taxon>
    </lineage>
</organism>
<evidence type="ECO:0000313" key="3">
    <source>
        <dbReference type="Proteomes" id="UP000177798"/>
    </source>
</evidence>
<evidence type="ECO:0000259" key="1">
    <source>
        <dbReference type="Pfam" id="PF14420"/>
    </source>
</evidence>
<sequence length="258" mass="29459">MDAQPLLGNGISIEVEEKPLNTKGLKALSLEEWSAFKPIIQQLYIDKNKTLQDVASILMSEFGFYPTRRQLTRKFEEWGLKKNLRKAERKLLLENGHSKGTSHVSISDKRVLDPRRIQRLKRRYGHETQRPQDLPLEKIDGVVIPAVTESCPSLGEQQSTINHMEEVPASHSTPLRLEIPDEDAAMDSEHWPFEWDAVDVPGSPGLTRLFDRLELEASITPIDIDDEVVEEKQLVSGIELRHKVECGRYNKKANIFCL</sequence>
<dbReference type="VEuPathDB" id="FungiDB:sscle_14g097400"/>
<proteinExistence type="predicted"/>
<dbReference type="EMBL" id="CP017827">
    <property type="protein sequence ID" value="APA14970.1"/>
    <property type="molecule type" value="Genomic_DNA"/>
</dbReference>
<dbReference type="Pfam" id="PF14420">
    <property type="entry name" value="Clr5"/>
    <property type="match status" value="1"/>
</dbReference>
<dbReference type="Proteomes" id="UP000177798">
    <property type="component" value="Chromosome 14"/>
</dbReference>
<name>A0A1D9QJ68_SCLS1</name>
<reference evidence="3" key="1">
    <citation type="journal article" date="2017" name="Genome Biol. Evol.">
        <title>The complete genome sequence of the phytopathogenic fungus Sclerotinia sclerotiorum reveals insights into the genome architecture of broad host range pathogens.</title>
        <authorList>
            <person name="Derbyshire M."/>
            <person name="Denton-Giles M."/>
            <person name="Hegedus D."/>
            <person name="Seifbarghy S."/>
            <person name="Rollins J."/>
            <person name="van Kan J."/>
            <person name="Seidl M.F."/>
            <person name="Faino L."/>
            <person name="Mbengue M."/>
            <person name="Navaud O."/>
            <person name="Raffaele S."/>
            <person name="Hammond-Kosack K."/>
            <person name="Heard S."/>
            <person name="Oliver R."/>
        </authorList>
    </citation>
    <scope>NUCLEOTIDE SEQUENCE [LARGE SCALE GENOMIC DNA]</scope>
    <source>
        <strain evidence="3">ATCC 18683 / 1980 / Ss-1</strain>
    </source>
</reference>
<gene>
    <name evidence="2" type="ORF">sscle_14g097400</name>
</gene>
<evidence type="ECO:0000313" key="2">
    <source>
        <dbReference type="EMBL" id="APA14970.1"/>
    </source>
</evidence>
<dbReference type="PANTHER" id="PTHR38788:SF3">
    <property type="entry name" value="CLR5 DOMAIN-CONTAINING PROTEIN"/>
    <property type="match status" value="1"/>
</dbReference>
<dbReference type="OrthoDB" id="3553212at2759"/>
<protein>
    <recommendedName>
        <fullName evidence="1">Clr5 domain-containing protein</fullName>
    </recommendedName>
</protein>
<dbReference type="AlphaFoldDB" id="A0A1D9QJ68"/>
<dbReference type="InterPro" id="IPR025676">
    <property type="entry name" value="Clr5_dom"/>
</dbReference>
<dbReference type="PANTHER" id="PTHR38788">
    <property type="entry name" value="CLR5 DOMAIN-CONTAINING PROTEIN"/>
    <property type="match status" value="1"/>
</dbReference>
<feature type="domain" description="Clr5" evidence="1">
    <location>
        <begin position="31"/>
        <end position="82"/>
    </location>
</feature>